<dbReference type="EMBL" id="UINC01050776">
    <property type="protein sequence ID" value="SVB64147.1"/>
    <property type="molecule type" value="Genomic_DNA"/>
</dbReference>
<organism evidence="1">
    <name type="scientific">marine metagenome</name>
    <dbReference type="NCBI Taxonomy" id="408172"/>
    <lineage>
        <taxon>unclassified sequences</taxon>
        <taxon>metagenomes</taxon>
        <taxon>ecological metagenomes</taxon>
    </lineage>
</organism>
<gene>
    <name evidence="1" type="ORF">METZ01_LOCUS217001</name>
</gene>
<name>A0A382FPW5_9ZZZZ</name>
<accession>A0A382FPW5</accession>
<dbReference type="AlphaFoldDB" id="A0A382FPW5"/>
<reference evidence="1" key="1">
    <citation type="submission" date="2018-05" db="EMBL/GenBank/DDBJ databases">
        <authorList>
            <person name="Lanie J.A."/>
            <person name="Ng W.-L."/>
            <person name="Kazmierczak K.M."/>
            <person name="Andrzejewski T.M."/>
            <person name="Davidsen T.M."/>
            <person name="Wayne K.J."/>
            <person name="Tettelin H."/>
            <person name="Glass J.I."/>
            <person name="Rusch D."/>
            <person name="Podicherti R."/>
            <person name="Tsui H.-C.T."/>
            <person name="Winkler M.E."/>
        </authorList>
    </citation>
    <scope>NUCLEOTIDE SEQUENCE</scope>
</reference>
<feature type="non-terminal residue" evidence="1">
    <location>
        <position position="31"/>
    </location>
</feature>
<proteinExistence type="predicted"/>
<evidence type="ECO:0000313" key="1">
    <source>
        <dbReference type="EMBL" id="SVB64147.1"/>
    </source>
</evidence>
<protein>
    <submittedName>
        <fullName evidence="1">Uncharacterized protein</fullName>
    </submittedName>
</protein>
<sequence length="31" mass="3479">VGITFKPPTSKLAMKIDPWANEGVQNYKEIC</sequence>
<feature type="non-terminal residue" evidence="1">
    <location>
        <position position="1"/>
    </location>
</feature>